<dbReference type="AlphaFoldDB" id="B4MBS6"/>
<dbReference type="GO" id="GO:0006508">
    <property type="term" value="P:proteolysis"/>
    <property type="evidence" value="ECO:0007669"/>
    <property type="project" value="UniProtKB-KW"/>
</dbReference>
<keyword evidence="11" id="KW-1185">Reference proteome</keyword>
<comment type="cofactor">
    <cofactor evidence="1">
        <name>Zn(2+)</name>
        <dbReference type="ChEBI" id="CHEBI:29105"/>
    </cofactor>
</comment>
<sequence length="474" mass="55586">MSHALYQDPMQSQPMVIPDTGIHLRLLPKDFTLFDPVLLRHVLCLMIVVRNFFHVYLCWRQLRVCNKNVDPPAEMQNAFTKEAYMASKTDEMYTVEQSLLSYIFDAIFCFIELYFGVYPYLWRVIINCYSIVDDLVWQSIAYVALFSSYLVLRRLPQIFYNKLVLAEWYNLGRDKTLPLVGVLCSFALLLVLVQVGLVPLTAIFLFIERSGGTFFVLWIWGFLFVISSLGLMIYSLFGIPFLSKRSKLPAGELRDALVKVLKIFHFKTDNVYLIHTNFQVSGSKANAWGCSCWKRIFIMENLLLNLGKPESELYEDEIGKGLNTQEMVGYVAHALVHWRQWHIVKSFIMVQVTLIVYFMIFGVCYRLHCLYEAAGFSPGFYPPIVGYWLVYKYVMPFYLTITNWIIFFVLHSFEYSADKYTWKLGYGPPLAAALLKIFSDNPVFPFVDRWYMMWHRFRPTYLLRIKRISSWRAV</sequence>
<evidence type="ECO:0000256" key="4">
    <source>
        <dbReference type="ARBA" id="ARBA00022801"/>
    </source>
</evidence>
<dbReference type="PANTHER" id="PTHR10120">
    <property type="entry name" value="CAAX PRENYL PROTEASE 1"/>
    <property type="match status" value="1"/>
</dbReference>
<keyword evidence="2" id="KW-0645">Protease</keyword>
<evidence type="ECO:0000256" key="5">
    <source>
        <dbReference type="ARBA" id="ARBA00022833"/>
    </source>
</evidence>
<evidence type="ECO:0000256" key="1">
    <source>
        <dbReference type="ARBA" id="ARBA00001947"/>
    </source>
</evidence>
<dbReference type="Gene3D" id="3.30.2010.10">
    <property type="entry name" value="Metalloproteases ('zincins'), catalytic domain"/>
    <property type="match status" value="1"/>
</dbReference>
<dbReference type="PhylomeDB" id="B4MBS6"/>
<evidence type="ECO:0000256" key="2">
    <source>
        <dbReference type="ARBA" id="ARBA00022670"/>
    </source>
</evidence>
<dbReference type="KEGG" id="dvi:6635175"/>
<keyword evidence="5" id="KW-0862">Zinc</keyword>
<proteinExistence type="predicted"/>
<feature type="transmembrane region" description="Helical" evidence="7">
    <location>
        <begin position="388"/>
        <end position="410"/>
    </location>
</feature>
<reference evidence="10 11" key="1">
    <citation type="journal article" date="2007" name="Nature">
        <title>Evolution of genes and genomes on the Drosophila phylogeny.</title>
        <authorList>
            <consortium name="Drosophila 12 Genomes Consortium"/>
            <person name="Clark A.G."/>
            <person name="Eisen M.B."/>
            <person name="Smith D.R."/>
            <person name="Bergman C.M."/>
            <person name="Oliver B."/>
            <person name="Markow T.A."/>
            <person name="Kaufman T.C."/>
            <person name="Kellis M."/>
            <person name="Gelbart W."/>
            <person name="Iyer V.N."/>
            <person name="Pollard D.A."/>
            <person name="Sackton T.B."/>
            <person name="Larracuente A.M."/>
            <person name="Singh N.D."/>
            <person name="Abad J.P."/>
            <person name="Abt D.N."/>
            <person name="Adryan B."/>
            <person name="Aguade M."/>
            <person name="Akashi H."/>
            <person name="Anderson W.W."/>
            <person name="Aquadro C.F."/>
            <person name="Ardell D.H."/>
            <person name="Arguello R."/>
            <person name="Artieri C.G."/>
            <person name="Barbash D.A."/>
            <person name="Barker D."/>
            <person name="Barsanti P."/>
            <person name="Batterham P."/>
            <person name="Batzoglou S."/>
            <person name="Begun D."/>
            <person name="Bhutkar A."/>
            <person name="Blanco E."/>
            <person name="Bosak S.A."/>
            <person name="Bradley R.K."/>
            <person name="Brand A.D."/>
            <person name="Brent M.R."/>
            <person name="Brooks A.N."/>
            <person name="Brown R.H."/>
            <person name="Butlin R.K."/>
            <person name="Caggese C."/>
            <person name="Calvi B.R."/>
            <person name="Bernardo de Carvalho A."/>
            <person name="Caspi A."/>
            <person name="Castrezana S."/>
            <person name="Celniker S.E."/>
            <person name="Chang J.L."/>
            <person name="Chapple C."/>
            <person name="Chatterji S."/>
            <person name="Chinwalla A."/>
            <person name="Civetta A."/>
            <person name="Clifton S.W."/>
            <person name="Comeron J.M."/>
            <person name="Costello J.C."/>
            <person name="Coyne J.A."/>
            <person name="Daub J."/>
            <person name="David R.G."/>
            <person name="Delcher A.L."/>
            <person name="Delehaunty K."/>
            <person name="Do C.B."/>
            <person name="Ebling H."/>
            <person name="Edwards K."/>
            <person name="Eickbush T."/>
            <person name="Evans J.D."/>
            <person name="Filipski A."/>
            <person name="Findeiss S."/>
            <person name="Freyhult E."/>
            <person name="Fulton L."/>
            <person name="Fulton R."/>
            <person name="Garcia A.C."/>
            <person name="Gardiner A."/>
            <person name="Garfield D.A."/>
            <person name="Garvin B.E."/>
            <person name="Gibson G."/>
            <person name="Gilbert D."/>
            <person name="Gnerre S."/>
            <person name="Godfrey J."/>
            <person name="Good R."/>
            <person name="Gotea V."/>
            <person name="Gravely B."/>
            <person name="Greenberg A.J."/>
            <person name="Griffiths-Jones S."/>
            <person name="Gross S."/>
            <person name="Guigo R."/>
            <person name="Gustafson E.A."/>
            <person name="Haerty W."/>
            <person name="Hahn M.W."/>
            <person name="Halligan D.L."/>
            <person name="Halpern A.L."/>
            <person name="Halter G.M."/>
            <person name="Han M.V."/>
            <person name="Heger A."/>
            <person name="Hillier L."/>
            <person name="Hinrichs A.S."/>
            <person name="Holmes I."/>
            <person name="Hoskins R.A."/>
            <person name="Hubisz M.J."/>
            <person name="Hultmark D."/>
            <person name="Huntley M.A."/>
            <person name="Jaffe D.B."/>
            <person name="Jagadeeshan S."/>
            <person name="Jeck W.R."/>
            <person name="Johnson J."/>
            <person name="Jones C.D."/>
            <person name="Jordan W.C."/>
            <person name="Karpen G.H."/>
            <person name="Kataoka E."/>
            <person name="Keightley P.D."/>
            <person name="Kheradpour P."/>
            <person name="Kirkness E.F."/>
            <person name="Koerich L.B."/>
            <person name="Kristiansen K."/>
            <person name="Kudrna D."/>
            <person name="Kulathinal R.J."/>
            <person name="Kumar S."/>
            <person name="Kwok R."/>
            <person name="Lander E."/>
            <person name="Langley C.H."/>
            <person name="Lapoint R."/>
            <person name="Lazzaro B.P."/>
            <person name="Lee S.J."/>
            <person name="Levesque L."/>
            <person name="Li R."/>
            <person name="Lin C.F."/>
            <person name="Lin M.F."/>
            <person name="Lindblad-Toh K."/>
            <person name="Llopart A."/>
            <person name="Long M."/>
            <person name="Low L."/>
            <person name="Lozovsky E."/>
            <person name="Lu J."/>
            <person name="Luo M."/>
            <person name="Machado C.A."/>
            <person name="Makalowski W."/>
            <person name="Marzo M."/>
            <person name="Matsuda M."/>
            <person name="Matzkin L."/>
            <person name="McAllister B."/>
            <person name="McBride C.S."/>
            <person name="McKernan B."/>
            <person name="McKernan K."/>
            <person name="Mendez-Lago M."/>
            <person name="Minx P."/>
            <person name="Mollenhauer M.U."/>
            <person name="Montooth K."/>
            <person name="Mount S.M."/>
            <person name="Mu X."/>
            <person name="Myers E."/>
            <person name="Negre B."/>
            <person name="Newfeld S."/>
            <person name="Nielsen R."/>
            <person name="Noor M.A."/>
            <person name="O'Grady P."/>
            <person name="Pachter L."/>
            <person name="Papaceit M."/>
            <person name="Parisi M.J."/>
            <person name="Parisi M."/>
            <person name="Parts L."/>
            <person name="Pedersen J.S."/>
            <person name="Pesole G."/>
            <person name="Phillippy A.M."/>
            <person name="Ponting C.P."/>
            <person name="Pop M."/>
            <person name="Porcelli D."/>
            <person name="Powell J.R."/>
            <person name="Prohaska S."/>
            <person name="Pruitt K."/>
            <person name="Puig M."/>
            <person name="Quesneville H."/>
            <person name="Ram K.R."/>
            <person name="Rand D."/>
            <person name="Rasmussen M.D."/>
            <person name="Reed L.K."/>
            <person name="Reenan R."/>
            <person name="Reily A."/>
            <person name="Remington K.A."/>
            <person name="Rieger T.T."/>
            <person name="Ritchie M.G."/>
            <person name="Robin C."/>
            <person name="Rogers Y.H."/>
            <person name="Rohde C."/>
            <person name="Rozas J."/>
            <person name="Rubenfield M.J."/>
            <person name="Ruiz A."/>
            <person name="Russo S."/>
            <person name="Salzberg S.L."/>
            <person name="Sanchez-Gracia A."/>
            <person name="Saranga D.J."/>
            <person name="Sato H."/>
            <person name="Schaeffer S.W."/>
            <person name="Schatz M.C."/>
            <person name="Schlenke T."/>
            <person name="Schwartz R."/>
            <person name="Segarra C."/>
            <person name="Singh R.S."/>
            <person name="Sirot L."/>
            <person name="Sirota M."/>
            <person name="Sisneros N.B."/>
            <person name="Smith C.D."/>
            <person name="Smith T.F."/>
            <person name="Spieth J."/>
            <person name="Stage D.E."/>
            <person name="Stark A."/>
            <person name="Stephan W."/>
            <person name="Strausberg R.L."/>
            <person name="Strempel S."/>
            <person name="Sturgill D."/>
            <person name="Sutton G."/>
            <person name="Sutton G.G."/>
            <person name="Tao W."/>
            <person name="Teichmann S."/>
            <person name="Tobari Y.N."/>
            <person name="Tomimura Y."/>
            <person name="Tsolas J.M."/>
            <person name="Valente V.L."/>
            <person name="Venter E."/>
            <person name="Venter J.C."/>
            <person name="Vicario S."/>
            <person name="Vieira F.G."/>
            <person name="Vilella A.J."/>
            <person name="Villasante A."/>
            <person name="Walenz B."/>
            <person name="Wang J."/>
            <person name="Wasserman M."/>
            <person name="Watts T."/>
            <person name="Wilson D."/>
            <person name="Wilson R.K."/>
            <person name="Wing R.A."/>
            <person name="Wolfner M.F."/>
            <person name="Wong A."/>
            <person name="Wong G.K."/>
            <person name="Wu C.I."/>
            <person name="Wu G."/>
            <person name="Yamamoto D."/>
            <person name="Yang H.P."/>
            <person name="Yang S.P."/>
            <person name="Yorke J.A."/>
            <person name="Yoshida K."/>
            <person name="Zdobnov E."/>
            <person name="Zhang P."/>
            <person name="Zhang Y."/>
            <person name="Zimin A.V."/>
            <person name="Baldwin J."/>
            <person name="Abdouelleil A."/>
            <person name="Abdulkadir J."/>
            <person name="Abebe A."/>
            <person name="Abera B."/>
            <person name="Abreu J."/>
            <person name="Acer S.C."/>
            <person name="Aftuck L."/>
            <person name="Alexander A."/>
            <person name="An P."/>
            <person name="Anderson E."/>
            <person name="Anderson S."/>
            <person name="Arachi H."/>
            <person name="Azer M."/>
            <person name="Bachantsang P."/>
            <person name="Barry A."/>
            <person name="Bayul T."/>
            <person name="Berlin A."/>
            <person name="Bessette D."/>
            <person name="Bloom T."/>
            <person name="Blye J."/>
            <person name="Boguslavskiy L."/>
            <person name="Bonnet C."/>
            <person name="Boukhgalter B."/>
            <person name="Bourzgui I."/>
            <person name="Brown A."/>
            <person name="Cahill P."/>
            <person name="Channer S."/>
            <person name="Cheshatsang Y."/>
            <person name="Chuda L."/>
            <person name="Citroen M."/>
            <person name="Collymore A."/>
            <person name="Cooke P."/>
            <person name="Costello M."/>
            <person name="D'Aco K."/>
            <person name="Daza R."/>
            <person name="De Haan G."/>
            <person name="DeGray S."/>
            <person name="DeMaso C."/>
            <person name="Dhargay N."/>
            <person name="Dooley K."/>
            <person name="Dooley E."/>
            <person name="Doricent M."/>
            <person name="Dorje P."/>
            <person name="Dorjee K."/>
            <person name="Dupes A."/>
            <person name="Elong R."/>
            <person name="Falk J."/>
            <person name="Farina A."/>
            <person name="Faro S."/>
            <person name="Ferguson D."/>
            <person name="Fisher S."/>
            <person name="Foley C.D."/>
            <person name="Franke A."/>
            <person name="Friedrich D."/>
            <person name="Gadbois L."/>
            <person name="Gearin G."/>
            <person name="Gearin C.R."/>
            <person name="Giannoukos G."/>
            <person name="Goode T."/>
            <person name="Graham J."/>
            <person name="Grandbois E."/>
            <person name="Grewal S."/>
            <person name="Gyaltsen K."/>
            <person name="Hafez N."/>
            <person name="Hagos B."/>
            <person name="Hall J."/>
            <person name="Henson C."/>
            <person name="Hollinger A."/>
            <person name="Honan T."/>
            <person name="Huard M.D."/>
            <person name="Hughes L."/>
            <person name="Hurhula B."/>
            <person name="Husby M.E."/>
            <person name="Kamat A."/>
            <person name="Kanga B."/>
            <person name="Kashin S."/>
            <person name="Khazanovich D."/>
            <person name="Kisner P."/>
            <person name="Lance K."/>
            <person name="Lara M."/>
            <person name="Lee W."/>
            <person name="Lennon N."/>
            <person name="Letendre F."/>
            <person name="LeVine R."/>
            <person name="Lipovsky A."/>
            <person name="Liu X."/>
            <person name="Liu J."/>
            <person name="Liu S."/>
            <person name="Lokyitsang T."/>
            <person name="Lokyitsang Y."/>
            <person name="Lubonja R."/>
            <person name="Lui A."/>
            <person name="MacDonald P."/>
            <person name="Magnisalis V."/>
            <person name="Maru K."/>
            <person name="Matthews C."/>
            <person name="McCusker W."/>
            <person name="McDonough S."/>
            <person name="Mehta T."/>
            <person name="Meldrim J."/>
            <person name="Meneus L."/>
            <person name="Mihai O."/>
            <person name="Mihalev A."/>
            <person name="Mihova T."/>
            <person name="Mittelman R."/>
            <person name="Mlenga V."/>
            <person name="Montmayeur A."/>
            <person name="Mulrain L."/>
            <person name="Navidi A."/>
            <person name="Naylor J."/>
            <person name="Negash T."/>
            <person name="Nguyen T."/>
            <person name="Nguyen N."/>
            <person name="Nicol R."/>
            <person name="Norbu C."/>
            <person name="Norbu N."/>
            <person name="Novod N."/>
            <person name="O'Neill B."/>
            <person name="Osman S."/>
            <person name="Markiewicz E."/>
            <person name="Oyono O.L."/>
            <person name="Patti C."/>
            <person name="Phunkhang P."/>
            <person name="Pierre F."/>
            <person name="Priest M."/>
            <person name="Raghuraman S."/>
            <person name="Rege F."/>
            <person name="Reyes R."/>
            <person name="Rise C."/>
            <person name="Rogov P."/>
            <person name="Ross K."/>
            <person name="Ryan E."/>
            <person name="Settipalli S."/>
            <person name="Shea T."/>
            <person name="Sherpa N."/>
            <person name="Shi L."/>
            <person name="Shih D."/>
            <person name="Sparrow T."/>
            <person name="Spaulding J."/>
            <person name="Stalker J."/>
            <person name="Stange-Thomann N."/>
            <person name="Stavropoulos S."/>
            <person name="Stone C."/>
            <person name="Strader C."/>
            <person name="Tesfaye S."/>
            <person name="Thomson T."/>
            <person name="Thoulutsang Y."/>
            <person name="Thoulutsang D."/>
            <person name="Topham K."/>
            <person name="Topping I."/>
            <person name="Tsamla T."/>
            <person name="Vassiliev H."/>
            <person name="Vo A."/>
            <person name="Wangchuk T."/>
            <person name="Wangdi T."/>
            <person name="Weiand M."/>
            <person name="Wilkinson J."/>
            <person name="Wilson A."/>
            <person name="Yadav S."/>
            <person name="Young G."/>
            <person name="Yu Q."/>
            <person name="Zembek L."/>
            <person name="Zhong D."/>
            <person name="Zimmer A."/>
            <person name="Zwirko Z."/>
            <person name="Jaffe D.B."/>
            <person name="Alvarez P."/>
            <person name="Brockman W."/>
            <person name="Butler J."/>
            <person name="Chin C."/>
            <person name="Gnerre S."/>
            <person name="Grabherr M."/>
            <person name="Kleber M."/>
            <person name="Mauceli E."/>
            <person name="MacCallum I."/>
        </authorList>
    </citation>
    <scope>NUCLEOTIDE SEQUENCE [LARGE SCALE GENOMIC DNA]</scope>
    <source>
        <strain evidence="11">Tucson 15010-1051.87</strain>
    </source>
</reference>
<keyword evidence="4 10" id="KW-0378">Hydrolase</keyword>
<accession>B4MBS6</accession>
<gene>
    <name evidence="10" type="primary">Dvir\GJ14500</name>
    <name evidence="10" type="ORF">Dvir_GJ14500</name>
</gene>
<dbReference type="EC" id="3.4.24.-" evidence="10"/>
<evidence type="ECO:0000256" key="6">
    <source>
        <dbReference type="ARBA" id="ARBA00023049"/>
    </source>
</evidence>
<evidence type="ECO:0000256" key="7">
    <source>
        <dbReference type="SAM" id="Phobius"/>
    </source>
</evidence>
<dbReference type="FunCoup" id="B4MBS6">
    <property type="interactions" value="17"/>
</dbReference>
<dbReference type="Proteomes" id="UP000008792">
    <property type="component" value="Unassembled WGS sequence"/>
</dbReference>
<dbReference type="STRING" id="7244.B4MBS6"/>
<feature type="transmembrane region" description="Helical" evidence="7">
    <location>
        <begin position="38"/>
        <end position="59"/>
    </location>
</feature>
<feature type="transmembrane region" description="Helical" evidence="7">
    <location>
        <begin position="213"/>
        <end position="237"/>
    </location>
</feature>
<dbReference type="InParanoid" id="B4MBS6"/>
<dbReference type="EMBL" id="CH940656">
    <property type="protein sequence ID" value="EDW58547.1"/>
    <property type="molecule type" value="Genomic_DNA"/>
</dbReference>
<feature type="transmembrane region" description="Helical" evidence="7">
    <location>
        <begin position="135"/>
        <end position="152"/>
    </location>
</feature>
<feature type="transmembrane region" description="Helical" evidence="7">
    <location>
        <begin position="347"/>
        <end position="368"/>
    </location>
</feature>
<evidence type="ECO:0000313" key="11">
    <source>
        <dbReference type="Proteomes" id="UP000008792"/>
    </source>
</evidence>
<protein>
    <submittedName>
        <fullName evidence="10">Uncharacterized protein</fullName>
        <ecNumber evidence="10">3.4.24.-</ecNumber>
    </submittedName>
</protein>
<keyword evidence="3" id="KW-0479">Metal-binding</keyword>
<dbReference type="Pfam" id="PF16491">
    <property type="entry name" value="Peptidase_M48_N"/>
    <property type="match status" value="1"/>
</dbReference>
<feature type="domain" description="Peptidase M48" evidence="8">
    <location>
        <begin position="254"/>
        <end position="471"/>
    </location>
</feature>
<dbReference type="GO" id="GO:0046872">
    <property type="term" value="F:metal ion binding"/>
    <property type="evidence" value="ECO:0007669"/>
    <property type="project" value="UniProtKB-KW"/>
</dbReference>
<dbReference type="OMA" id="TITNWII"/>
<dbReference type="GO" id="GO:0004222">
    <property type="term" value="F:metalloendopeptidase activity"/>
    <property type="evidence" value="ECO:0007669"/>
    <property type="project" value="InterPro"/>
</dbReference>
<evidence type="ECO:0000313" key="10">
    <source>
        <dbReference type="EMBL" id="EDW58547.1"/>
    </source>
</evidence>
<feature type="transmembrane region" description="Helical" evidence="7">
    <location>
        <begin position="179"/>
        <end position="207"/>
    </location>
</feature>
<feature type="transmembrane region" description="Helical" evidence="7">
    <location>
        <begin position="102"/>
        <end position="123"/>
    </location>
</feature>
<feature type="domain" description="CAAX prenyl protease 1 N-terminal" evidence="9">
    <location>
        <begin position="61"/>
        <end position="244"/>
    </location>
</feature>
<dbReference type="eggNOG" id="KOG2719">
    <property type="taxonomic scope" value="Eukaryota"/>
</dbReference>
<dbReference type="Pfam" id="PF01435">
    <property type="entry name" value="Peptidase_M48"/>
    <property type="match status" value="1"/>
</dbReference>
<dbReference type="InterPro" id="IPR032456">
    <property type="entry name" value="Peptidase_M48_N"/>
</dbReference>
<dbReference type="OrthoDB" id="7882191at2759"/>
<name>B4MBS6_DROVI</name>
<keyword evidence="7" id="KW-1133">Transmembrane helix</keyword>
<organism evidence="10 11">
    <name type="scientific">Drosophila virilis</name>
    <name type="common">Fruit fly</name>
    <dbReference type="NCBI Taxonomy" id="7244"/>
    <lineage>
        <taxon>Eukaryota</taxon>
        <taxon>Metazoa</taxon>
        <taxon>Ecdysozoa</taxon>
        <taxon>Arthropoda</taxon>
        <taxon>Hexapoda</taxon>
        <taxon>Insecta</taxon>
        <taxon>Pterygota</taxon>
        <taxon>Neoptera</taxon>
        <taxon>Endopterygota</taxon>
        <taxon>Diptera</taxon>
        <taxon>Brachycera</taxon>
        <taxon>Muscomorpha</taxon>
        <taxon>Ephydroidea</taxon>
        <taxon>Drosophilidae</taxon>
        <taxon>Drosophila</taxon>
    </lineage>
</organism>
<keyword evidence="7" id="KW-0472">Membrane</keyword>
<keyword evidence="7" id="KW-0812">Transmembrane</keyword>
<dbReference type="InterPro" id="IPR001915">
    <property type="entry name" value="Peptidase_M48"/>
</dbReference>
<evidence type="ECO:0000259" key="9">
    <source>
        <dbReference type="Pfam" id="PF16491"/>
    </source>
</evidence>
<keyword evidence="6" id="KW-0482">Metalloprotease</keyword>
<evidence type="ECO:0000259" key="8">
    <source>
        <dbReference type="Pfam" id="PF01435"/>
    </source>
</evidence>
<evidence type="ECO:0000256" key="3">
    <source>
        <dbReference type="ARBA" id="ARBA00022723"/>
    </source>
</evidence>
<dbReference type="HOGENOM" id="CLU_025947_3_0_1"/>